<name>A0A1E2V7L6_9GAMM</name>
<sequence length="116" mass="13591">MSVVLITKASIEYAFGELIDRWDNESGPVSRAQVEPWDQARVHAQRFMLLVWWQKRTRRSAGIKELDRYQRTMPMKTKDDSCCIVPNPTPVMTTHEHHWYRGYSIPVQAGLYQPLS</sequence>
<dbReference type="Proteomes" id="UP000094291">
    <property type="component" value="Unassembled WGS sequence"/>
</dbReference>
<reference evidence="1 2" key="1">
    <citation type="submission" date="2016-08" db="EMBL/GenBank/DDBJ databases">
        <authorList>
            <person name="Seilhamer J.J."/>
        </authorList>
    </citation>
    <scope>NUCLEOTIDE SEQUENCE [LARGE SCALE GENOMIC DNA]</scope>
    <source>
        <strain evidence="1 2">PH27A</strain>
    </source>
</reference>
<accession>A0A1E2V7L6</accession>
<dbReference type="RefSeq" id="WP_068997376.1">
    <property type="nucleotide sequence ID" value="NZ_MDTQ01000001.1"/>
</dbReference>
<protein>
    <submittedName>
        <fullName evidence="1">Uncharacterized protein</fullName>
    </submittedName>
</protein>
<evidence type="ECO:0000313" key="1">
    <source>
        <dbReference type="EMBL" id="ODC02981.1"/>
    </source>
</evidence>
<comment type="caution">
    <text evidence="1">The sequence shown here is derived from an EMBL/GenBank/DDBJ whole genome shotgun (WGS) entry which is preliminary data.</text>
</comment>
<gene>
    <name evidence="1" type="ORF">BFW38_04870</name>
</gene>
<organism evidence="1 2">
    <name type="scientific">Terasakiispira papahanaumokuakeensis</name>
    <dbReference type="NCBI Taxonomy" id="197479"/>
    <lineage>
        <taxon>Bacteria</taxon>
        <taxon>Pseudomonadati</taxon>
        <taxon>Pseudomonadota</taxon>
        <taxon>Gammaproteobacteria</taxon>
        <taxon>Oceanospirillales</taxon>
        <taxon>Terasakiispira</taxon>
    </lineage>
</organism>
<proteinExistence type="predicted"/>
<keyword evidence="2" id="KW-1185">Reference proteome</keyword>
<dbReference type="EMBL" id="MDTQ01000001">
    <property type="protein sequence ID" value="ODC02981.1"/>
    <property type="molecule type" value="Genomic_DNA"/>
</dbReference>
<dbReference type="AlphaFoldDB" id="A0A1E2V7L6"/>
<evidence type="ECO:0000313" key="2">
    <source>
        <dbReference type="Proteomes" id="UP000094291"/>
    </source>
</evidence>